<dbReference type="EMBL" id="SEYY01001487">
    <property type="protein sequence ID" value="KAB7505275.1"/>
    <property type="molecule type" value="Genomic_DNA"/>
</dbReference>
<evidence type="ECO:0000259" key="6">
    <source>
        <dbReference type="Pfam" id="PF04130"/>
    </source>
</evidence>
<name>A0A5N5TIT3_9CRUS</name>
<reference evidence="8 9" key="1">
    <citation type="journal article" date="2019" name="PLoS Biol.">
        <title>Sex chromosomes control vertical transmission of feminizing Wolbachia symbionts in an isopod.</title>
        <authorList>
            <person name="Becking T."/>
            <person name="Chebbi M.A."/>
            <person name="Giraud I."/>
            <person name="Moumen B."/>
            <person name="Laverre T."/>
            <person name="Caubet Y."/>
            <person name="Peccoud J."/>
            <person name="Gilbert C."/>
            <person name="Cordaux R."/>
        </authorList>
    </citation>
    <scope>NUCLEOTIDE SEQUENCE [LARGE SCALE GENOMIC DNA]</scope>
    <source>
        <strain evidence="8">ANa2</strain>
        <tissue evidence="8">Whole body excluding digestive tract and cuticle</tissue>
    </source>
</reference>
<dbReference type="GO" id="GO:0000278">
    <property type="term" value="P:mitotic cell cycle"/>
    <property type="evidence" value="ECO:0007669"/>
    <property type="project" value="TreeGrafter"/>
</dbReference>
<evidence type="ECO:0000256" key="4">
    <source>
        <dbReference type="ARBA" id="ARBA00023212"/>
    </source>
</evidence>
<protein>
    <recommendedName>
        <fullName evidence="5">Gamma-tubulin complex component</fullName>
    </recommendedName>
</protein>
<dbReference type="Pfam" id="PF04130">
    <property type="entry name" value="GCP_C_terminal"/>
    <property type="match status" value="1"/>
</dbReference>
<dbReference type="InterPro" id="IPR040457">
    <property type="entry name" value="GCP_C"/>
</dbReference>
<evidence type="ECO:0000256" key="5">
    <source>
        <dbReference type="RuleBase" id="RU363050"/>
    </source>
</evidence>
<dbReference type="PANTHER" id="PTHR19302:SF13">
    <property type="entry name" value="GAMMA-TUBULIN COMPLEX COMPONENT 2"/>
    <property type="match status" value="1"/>
</dbReference>
<dbReference type="Gene3D" id="1.20.120.1900">
    <property type="entry name" value="Gamma-tubulin complex, C-terminal domain"/>
    <property type="match status" value="1"/>
</dbReference>
<evidence type="ECO:0000313" key="8">
    <source>
        <dbReference type="EMBL" id="KAB7505275.1"/>
    </source>
</evidence>
<dbReference type="InterPro" id="IPR042241">
    <property type="entry name" value="GCP_C_sf"/>
</dbReference>
<dbReference type="GO" id="GO:0051011">
    <property type="term" value="F:microtubule minus-end binding"/>
    <property type="evidence" value="ECO:0007669"/>
    <property type="project" value="TreeGrafter"/>
</dbReference>
<keyword evidence="2 5" id="KW-0963">Cytoplasm</keyword>
<dbReference type="AlphaFoldDB" id="A0A5N5TIT3"/>
<dbReference type="Pfam" id="PF17681">
    <property type="entry name" value="GCP_N_terminal"/>
    <property type="match status" value="1"/>
</dbReference>
<comment type="subcellular location">
    <subcellularLocation>
        <location evidence="5">Cytoplasm</location>
        <location evidence="5">Cytoskeleton</location>
        <location evidence="5">Microtubule organizing center</location>
    </subcellularLocation>
</comment>
<evidence type="ECO:0000256" key="2">
    <source>
        <dbReference type="ARBA" id="ARBA00022490"/>
    </source>
</evidence>
<dbReference type="GO" id="GO:0051225">
    <property type="term" value="P:spindle assembly"/>
    <property type="evidence" value="ECO:0007669"/>
    <property type="project" value="TreeGrafter"/>
</dbReference>
<sequence length="641" mass="73840">MKMYEEGAEAINLSLPRSVSNPILSDNENFPTMKLSEKEIKELKSRIIKESQSDTLSNIVKEPNSIGPPIPDWLKAKQYLSLNFVLLNKPEENAGPLGELVVSAQEYYLIEDILLLMTGCQGTYITVQKSKNKDEFPTFVIDPSVEPSLKALVNRILPLCHYYSKVVEFIEMKSNYDEGTVNHALSAAIRNLLKDYLLLVTQLESQQIARTLTLHRLWFYIEKTIGLMELLACLSVSITKANCHGGAVLSLLYERNLSLTGCGQLQDILIYLMEAASVPYMKMLSLWIYRGVIIDYYKEFMVVDKEESHDSSKRNDSSTSSENSFFQYDSDYDEYWEKRYSLCTENVPTFLESHADIILRTGKYLNVIRESDPSVVCPEQEEIIYSVRNKNYIEIIEKTYGFASKRLLQLLLKEKDLLGHLRSMKHYFLLDKGDFVVQLLTLCESELIKNIDDVVPTRLESLLELALRTSSANSHTYKDNVHCILLPYSLMSQMLQILRVWLSNKIAKGFLLSSAATYKKAFTLRQRMIYFIQNLEYYMHFEVIERNWQYFLSKVQKSPEPESAIQPEASESFEQTVAKYDLQFTGMLVTLVDKISDMGRENYNDALIHVLYRLDFNNYYSNKSEIVQACSSPENSLDIIS</sequence>
<evidence type="ECO:0000256" key="1">
    <source>
        <dbReference type="ARBA" id="ARBA00010337"/>
    </source>
</evidence>
<evidence type="ECO:0000256" key="3">
    <source>
        <dbReference type="ARBA" id="ARBA00022701"/>
    </source>
</evidence>
<dbReference type="InterPro" id="IPR041470">
    <property type="entry name" value="GCP_N"/>
</dbReference>
<keyword evidence="3 5" id="KW-0493">Microtubule</keyword>
<dbReference type="PANTHER" id="PTHR19302">
    <property type="entry name" value="GAMMA TUBULIN COMPLEX PROTEIN"/>
    <property type="match status" value="1"/>
</dbReference>
<comment type="similarity">
    <text evidence="1 5">Belongs to the TUBGCP family.</text>
</comment>
<evidence type="ECO:0000313" key="9">
    <source>
        <dbReference type="Proteomes" id="UP000326759"/>
    </source>
</evidence>
<keyword evidence="9" id="KW-1185">Reference proteome</keyword>
<dbReference type="GO" id="GO:0000930">
    <property type="term" value="C:gamma-tubulin complex"/>
    <property type="evidence" value="ECO:0007669"/>
    <property type="project" value="TreeGrafter"/>
</dbReference>
<feature type="domain" description="Gamma tubulin complex component C-terminal" evidence="6">
    <location>
        <begin position="417"/>
        <end position="496"/>
    </location>
</feature>
<dbReference type="GO" id="GO:0007020">
    <property type="term" value="P:microtubule nucleation"/>
    <property type="evidence" value="ECO:0007669"/>
    <property type="project" value="InterPro"/>
</dbReference>
<dbReference type="GO" id="GO:0051321">
    <property type="term" value="P:meiotic cell cycle"/>
    <property type="evidence" value="ECO:0007669"/>
    <property type="project" value="TreeGrafter"/>
</dbReference>
<evidence type="ECO:0000259" key="7">
    <source>
        <dbReference type="Pfam" id="PF17681"/>
    </source>
</evidence>
<keyword evidence="4 5" id="KW-0206">Cytoskeleton</keyword>
<dbReference type="GO" id="GO:0031122">
    <property type="term" value="P:cytoplasmic microtubule organization"/>
    <property type="evidence" value="ECO:0007669"/>
    <property type="project" value="TreeGrafter"/>
</dbReference>
<proteinExistence type="inferred from homology"/>
<feature type="domain" description="Gamma tubulin complex component protein N-terminal" evidence="7">
    <location>
        <begin position="110"/>
        <end position="414"/>
    </location>
</feature>
<dbReference type="InterPro" id="IPR007259">
    <property type="entry name" value="GCP"/>
</dbReference>
<dbReference type="OrthoDB" id="2192946at2759"/>
<accession>A0A5N5TIT3</accession>
<organism evidence="8 9">
    <name type="scientific">Armadillidium nasatum</name>
    <dbReference type="NCBI Taxonomy" id="96803"/>
    <lineage>
        <taxon>Eukaryota</taxon>
        <taxon>Metazoa</taxon>
        <taxon>Ecdysozoa</taxon>
        <taxon>Arthropoda</taxon>
        <taxon>Crustacea</taxon>
        <taxon>Multicrustacea</taxon>
        <taxon>Malacostraca</taxon>
        <taxon>Eumalacostraca</taxon>
        <taxon>Peracarida</taxon>
        <taxon>Isopoda</taxon>
        <taxon>Oniscidea</taxon>
        <taxon>Crinocheta</taxon>
        <taxon>Armadillidiidae</taxon>
        <taxon>Armadillidium</taxon>
    </lineage>
</organism>
<comment type="caution">
    <text evidence="8">The sequence shown here is derived from an EMBL/GenBank/DDBJ whole genome shotgun (WGS) entry which is preliminary data.</text>
</comment>
<dbReference type="GO" id="GO:0005874">
    <property type="term" value="C:microtubule"/>
    <property type="evidence" value="ECO:0007669"/>
    <property type="project" value="UniProtKB-KW"/>
</dbReference>
<dbReference type="GO" id="GO:0043015">
    <property type="term" value="F:gamma-tubulin binding"/>
    <property type="evidence" value="ECO:0007669"/>
    <property type="project" value="InterPro"/>
</dbReference>
<gene>
    <name evidence="8" type="primary">TUBGCP2</name>
    <name evidence="8" type="ORF">Anas_10821</name>
</gene>
<dbReference type="Proteomes" id="UP000326759">
    <property type="component" value="Unassembled WGS sequence"/>
</dbReference>
<dbReference type="GO" id="GO:0000922">
    <property type="term" value="C:spindle pole"/>
    <property type="evidence" value="ECO:0007669"/>
    <property type="project" value="InterPro"/>
</dbReference>